<sequence length="668" mass="73086">MAAFMLSLGTPLRSQPLAAPWGNLVGIEIQGQRMNFESSLRAVNPDWSGFVQSSKYNWEGTPSFTLRGKTYRCSQFLMGTKLDYVTRITATGRGRARVDLRVELGAKLPMAGAYFCIDLPARDYLGARIEWIGADSQPVGVLANHPGSMDAIAQLRAKGFRVVGAHRSIEVIADRPTTLILRQNFVDQPAYLNDPHPRLRFVRSDPKLPDADFQVYFQVLPESARPGARSETSYAIGVKGTIDTSPVTFGLDPLKPGRRFDGIGGNFRMQYPELDDQVVDYCLANLKVRWARIALLWDQWQPTEDGNAAAQILSGRASPHLYRQIAIARRLAARHIPLIASVWVPPDWAVDHSRRLEKGVALDDAKLGKIADSIADFLVFLKDHYGIEVRLFSFNETDYGVEVHQSSAEHARANRALGEAFAEHGLVTKLLLGDTGAGTAAANHLVDATVADPGIWRFLGAVSFHSYHGVTADDLKCWLASAKTTNLPLMLTEGGCDSAAHRYPLAWVTPWIAQSEIDEYVRSGSVGQVSTIMPWQLNADYSLLAGGGIYGDNGPLRPTQRFWCLKQLGEVPDAFWLPLSCDKPDITCAALGDSAGGRYALHLVNHGATRMATVTGLPASVHHVAVYVTDATRGMQLMAVKGVVDGTTHFQLEAQSFTSLISEPGNPQ</sequence>
<comment type="caution">
    <text evidence="1">The sequence shown here is derived from an EMBL/GenBank/DDBJ whole genome shotgun (WGS) entry which is preliminary data.</text>
</comment>
<accession>A0A1J5RU38</accession>
<organism evidence="1">
    <name type="scientific">mine drainage metagenome</name>
    <dbReference type="NCBI Taxonomy" id="410659"/>
    <lineage>
        <taxon>unclassified sequences</taxon>
        <taxon>metagenomes</taxon>
        <taxon>ecological metagenomes</taxon>
    </lineage>
</organism>
<gene>
    <name evidence="1" type="ORF">GALL_224600</name>
</gene>
<dbReference type="EMBL" id="MLJW01000164">
    <property type="protein sequence ID" value="OIQ95588.1"/>
    <property type="molecule type" value="Genomic_DNA"/>
</dbReference>
<dbReference type="SUPFAM" id="SSF51445">
    <property type="entry name" value="(Trans)glycosidases"/>
    <property type="match status" value="1"/>
</dbReference>
<dbReference type="Gene3D" id="3.20.20.80">
    <property type="entry name" value="Glycosidases"/>
    <property type="match status" value="1"/>
</dbReference>
<dbReference type="AlphaFoldDB" id="A0A1J5RU38"/>
<evidence type="ECO:0000313" key="1">
    <source>
        <dbReference type="EMBL" id="OIQ95588.1"/>
    </source>
</evidence>
<reference evidence="1" key="1">
    <citation type="submission" date="2016-10" db="EMBL/GenBank/DDBJ databases">
        <title>Sequence of Gallionella enrichment culture.</title>
        <authorList>
            <person name="Poehlein A."/>
            <person name="Muehling M."/>
            <person name="Daniel R."/>
        </authorList>
    </citation>
    <scope>NUCLEOTIDE SEQUENCE</scope>
</reference>
<name>A0A1J5RU38_9ZZZZ</name>
<dbReference type="InterPro" id="IPR017853">
    <property type="entry name" value="GH"/>
</dbReference>
<protein>
    <submittedName>
        <fullName evidence="1">Uncharacterized protein</fullName>
    </submittedName>
</protein>
<proteinExistence type="predicted"/>